<evidence type="ECO:0000256" key="1">
    <source>
        <dbReference type="ARBA" id="ARBA00022723"/>
    </source>
</evidence>
<proteinExistence type="predicted"/>
<dbReference type="EMBL" id="JAUEPS010000052">
    <property type="protein sequence ID" value="KAK0444935.1"/>
    <property type="molecule type" value="Genomic_DNA"/>
</dbReference>
<dbReference type="PANTHER" id="PTHR24205:SF16">
    <property type="entry name" value="GH01042P-RELATED"/>
    <property type="match status" value="1"/>
</dbReference>
<dbReference type="CDD" id="cd08368">
    <property type="entry name" value="LIM"/>
    <property type="match status" value="2"/>
</dbReference>
<dbReference type="GO" id="GO:0046872">
    <property type="term" value="F:metal ion binding"/>
    <property type="evidence" value="ECO:0007669"/>
    <property type="project" value="UniProtKB-KW"/>
</dbReference>
<gene>
    <name evidence="8" type="ORF">EV420DRAFT_1277255</name>
</gene>
<evidence type="ECO:0000313" key="8">
    <source>
        <dbReference type="EMBL" id="KAK0444935.1"/>
    </source>
</evidence>
<feature type="domain" description="LIM zinc-binding" evidence="7">
    <location>
        <begin position="138"/>
        <end position="203"/>
    </location>
</feature>
<protein>
    <recommendedName>
        <fullName evidence="7">LIM zinc-binding domain-containing protein</fullName>
    </recommendedName>
</protein>
<organism evidence="8 9">
    <name type="scientific">Armillaria tabescens</name>
    <name type="common">Ringless honey mushroom</name>
    <name type="synonym">Agaricus tabescens</name>
    <dbReference type="NCBI Taxonomy" id="1929756"/>
    <lineage>
        <taxon>Eukaryota</taxon>
        <taxon>Fungi</taxon>
        <taxon>Dikarya</taxon>
        <taxon>Basidiomycota</taxon>
        <taxon>Agaricomycotina</taxon>
        <taxon>Agaricomycetes</taxon>
        <taxon>Agaricomycetidae</taxon>
        <taxon>Agaricales</taxon>
        <taxon>Marasmiineae</taxon>
        <taxon>Physalacriaceae</taxon>
        <taxon>Desarmillaria</taxon>
    </lineage>
</organism>
<dbReference type="GO" id="GO:0005634">
    <property type="term" value="C:nucleus"/>
    <property type="evidence" value="ECO:0007669"/>
    <property type="project" value="TreeGrafter"/>
</dbReference>
<keyword evidence="1 5" id="KW-0479">Metal-binding</keyword>
<dbReference type="GO" id="GO:0003712">
    <property type="term" value="F:transcription coregulator activity"/>
    <property type="evidence" value="ECO:0007669"/>
    <property type="project" value="TreeGrafter"/>
</dbReference>
<evidence type="ECO:0000256" key="5">
    <source>
        <dbReference type="PROSITE-ProRule" id="PRU00125"/>
    </source>
</evidence>
<keyword evidence="4 5" id="KW-0440">LIM domain</keyword>
<accession>A0AA39MT81</accession>
<evidence type="ECO:0000256" key="3">
    <source>
        <dbReference type="ARBA" id="ARBA00022833"/>
    </source>
</evidence>
<dbReference type="Proteomes" id="UP001175211">
    <property type="component" value="Unassembled WGS sequence"/>
</dbReference>
<evidence type="ECO:0000313" key="9">
    <source>
        <dbReference type="Proteomes" id="UP001175211"/>
    </source>
</evidence>
<dbReference type="RefSeq" id="XP_060325282.1">
    <property type="nucleotide sequence ID" value="XM_060468017.1"/>
</dbReference>
<evidence type="ECO:0000259" key="7">
    <source>
        <dbReference type="PROSITE" id="PS50023"/>
    </source>
</evidence>
<reference evidence="8" key="1">
    <citation type="submission" date="2023-06" db="EMBL/GenBank/DDBJ databases">
        <authorList>
            <consortium name="Lawrence Berkeley National Laboratory"/>
            <person name="Ahrendt S."/>
            <person name="Sahu N."/>
            <person name="Indic B."/>
            <person name="Wong-Bajracharya J."/>
            <person name="Merenyi Z."/>
            <person name="Ke H.-M."/>
            <person name="Monk M."/>
            <person name="Kocsube S."/>
            <person name="Drula E."/>
            <person name="Lipzen A."/>
            <person name="Balint B."/>
            <person name="Henrissat B."/>
            <person name="Andreopoulos B."/>
            <person name="Martin F.M."/>
            <person name="Harder C.B."/>
            <person name="Rigling D."/>
            <person name="Ford K.L."/>
            <person name="Foster G.D."/>
            <person name="Pangilinan J."/>
            <person name="Papanicolaou A."/>
            <person name="Barry K."/>
            <person name="LaButti K."/>
            <person name="Viragh M."/>
            <person name="Koriabine M."/>
            <person name="Yan M."/>
            <person name="Riley R."/>
            <person name="Champramary S."/>
            <person name="Plett K.L."/>
            <person name="Tsai I.J."/>
            <person name="Slot J."/>
            <person name="Sipos G."/>
            <person name="Plett J."/>
            <person name="Nagy L.G."/>
            <person name="Grigoriev I.V."/>
        </authorList>
    </citation>
    <scope>NUCLEOTIDE SEQUENCE</scope>
    <source>
        <strain evidence="8">CCBAS 213</strain>
    </source>
</reference>
<keyword evidence="9" id="KW-1185">Reference proteome</keyword>
<feature type="region of interest" description="Disordered" evidence="6">
    <location>
        <begin position="1"/>
        <end position="130"/>
    </location>
</feature>
<sequence>MRTSRSGSDSGAGDFSVEASASKVEAPRIVLPDSPTAPQIVLPDDSPAVPKIVLPGEDEPRGRSPSINRRPSPPSINGDSSPPTITIGGAPPPPQIIIPGDDDDKTPSISVNAPSPARQTTNVSTTTSKLPRVPRSKLSCAGCRLPIIGRLVTASNSDKGGGLRWHPECFKCTICSELLEHVSSYERDGKMYCHLDFYETFAPKCSHCHTPIIEEHFISLDDSALGGKRTYHAQHFFCAECGLGGERSFSADTQTSEFMVYRGYAYCEACHVRLRMPKCSRCKKSIREWDEGAVEAMGRKWCWGCFRCEGCEQPFDEGTFFERDKKAWCETCFSVILRNEV</sequence>
<dbReference type="GeneID" id="85351565"/>
<dbReference type="InterPro" id="IPR001781">
    <property type="entry name" value="Znf_LIM"/>
</dbReference>
<comment type="caution">
    <text evidence="8">The sequence shown here is derived from an EMBL/GenBank/DDBJ whole genome shotgun (WGS) entry which is preliminary data.</text>
</comment>
<feature type="domain" description="LIM zinc-binding" evidence="7">
    <location>
        <begin position="277"/>
        <end position="339"/>
    </location>
</feature>
<dbReference type="PROSITE" id="PS50023">
    <property type="entry name" value="LIM_DOMAIN_2"/>
    <property type="match status" value="2"/>
</dbReference>
<feature type="compositionally biased region" description="Polar residues" evidence="6">
    <location>
        <begin position="107"/>
        <end position="129"/>
    </location>
</feature>
<dbReference type="AlphaFoldDB" id="A0AA39MT81"/>
<dbReference type="GO" id="GO:0030695">
    <property type="term" value="F:GTPase regulator activity"/>
    <property type="evidence" value="ECO:0007669"/>
    <property type="project" value="UniProtKB-ARBA"/>
</dbReference>
<dbReference type="Gene3D" id="2.10.110.10">
    <property type="entry name" value="Cysteine Rich Protein"/>
    <property type="match status" value="3"/>
</dbReference>
<keyword evidence="3 5" id="KW-0862">Zinc</keyword>
<name>A0AA39MT81_ARMTA</name>
<evidence type="ECO:0000256" key="2">
    <source>
        <dbReference type="ARBA" id="ARBA00022737"/>
    </source>
</evidence>
<dbReference type="SMART" id="SM00132">
    <property type="entry name" value="LIM"/>
    <property type="match status" value="3"/>
</dbReference>
<keyword evidence="2" id="KW-0677">Repeat</keyword>
<evidence type="ECO:0000256" key="6">
    <source>
        <dbReference type="SAM" id="MobiDB-lite"/>
    </source>
</evidence>
<dbReference type="SUPFAM" id="SSF57716">
    <property type="entry name" value="Glucocorticoid receptor-like (DNA-binding domain)"/>
    <property type="match status" value="3"/>
</dbReference>
<dbReference type="Pfam" id="PF00412">
    <property type="entry name" value="LIM"/>
    <property type="match status" value="2"/>
</dbReference>
<dbReference type="PROSITE" id="PS00478">
    <property type="entry name" value="LIM_DOMAIN_1"/>
    <property type="match status" value="1"/>
</dbReference>
<evidence type="ECO:0000256" key="4">
    <source>
        <dbReference type="ARBA" id="ARBA00023038"/>
    </source>
</evidence>
<dbReference type="PANTHER" id="PTHR24205">
    <property type="entry name" value="FOUR AND A HALF LIM DOMAINS PROTEIN"/>
    <property type="match status" value="1"/>
</dbReference>